<evidence type="ECO:0000313" key="15">
    <source>
        <dbReference type="Proteomes" id="UP000006790"/>
    </source>
</evidence>
<comment type="similarity">
    <text evidence="1">Belongs to the LDH/MDH superfamily. MDH type 1 family.</text>
</comment>
<evidence type="ECO:0000313" key="14">
    <source>
        <dbReference type="EMBL" id="AET37803.1"/>
    </source>
</evidence>
<keyword evidence="4" id="KW-0816">Tricarboxylic acid cycle</keyword>
<reference evidence="15" key="1">
    <citation type="journal article" date="2012" name="G3 (Bethesda)">
        <title>Pichia sorbitophila, an interspecies yeast hybrid reveals early steps of genome resolution following polyploidization.</title>
        <authorList>
            <person name="Leh Louis V."/>
            <person name="Despons L."/>
            <person name="Friedrich A."/>
            <person name="Martin T."/>
            <person name="Durrens P."/>
            <person name="Casaregola S."/>
            <person name="Neuveglise C."/>
            <person name="Fairhead C."/>
            <person name="Marck C."/>
            <person name="Cruz J.A."/>
            <person name="Straub M.L."/>
            <person name="Kugler V."/>
            <person name="Sacerdot C."/>
            <person name="Uzunov Z."/>
            <person name="Thierry A."/>
            <person name="Weiss S."/>
            <person name="Bleykasten C."/>
            <person name="De Montigny J."/>
            <person name="Jacques N."/>
            <person name="Jung P."/>
            <person name="Lemaire M."/>
            <person name="Mallet S."/>
            <person name="Morel G."/>
            <person name="Richard G.F."/>
            <person name="Sarkar A."/>
            <person name="Savel G."/>
            <person name="Schacherer J."/>
            <person name="Seret M.L."/>
            <person name="Talla E."/>
            <person name="Samson G."/>
            <person name="Jubin C."/>
            <person name="Poulain J."/>
            <person name="Vacherie B."/>
            <person name="Barbe V."/>
            <person name="Pelletier E."/>
            <person name="Sherman D.J."/>
            <person name="Westhof E."/>
            <person name="Weissenbach J."/>
            <person name="Baret P.V."/>
            <person name="Wincker P."/>
            <person name="Gaillardin C."/>
            <person name="Dujon B."/>
            <person name="Souciet J.L."/>
        </authorList>
    </citation>
    <scope>NUCLEOTIDE SEQUENCE [LARGE SCALE GENOMIC DNA]</scope>
    <source>
        <strain evidence="15">CBS 270.75 / DBVPG 7215 / KCTC 17166 / NRRL Y-17582</strain>
    </source>
</reference>
<evidence type="ECO:0000256" key="4">
    <source>
        <dbReference type="ARBA" id="ARBA00022532"/>
    </source>
</evidence>
<dbReference type="FunFam" id="3.40.50.720:FF:000268">
    <property type="entry name" value="Malate dehydrogenase"/>
    <property type="match status" value="1"/>
</dbReference>
<keyword evidence="15" id="KW-1185">Reference proteome</keyword>
<feature type="binding site" evidence="9">
    <location>
        <position position="149"/>
    </location>
    <ligand>
        <name>substrate</name>
    </ligand>
</feature>
<dbReference type="InterPro" id="IPR022383">
    <property type="entry name" value="Lactate/malate_DH_C"/>
</dbReference>
<dbReference type="NCBIfam" id="TIGR01772">
    <property type="entry name" value="MDH_euk_gproteo"/>
    <property type="match status" value="1"/>
</dbReference>
<dbReference type="GeneID" id="11471777"/>
<gene>
    <name evidence="14" type="ordered locus">Ecym_2046</name>
</gene>
<dbReference type="EC" id="1.1.1.37" evidence="3"/>
<feature type="binding site" evidence="9">
    <location>
        <position position="190"/>
    </location>
    <ligand>
        <name>substrate</name>
    </ligand>
</feature>
<dbReference type="OrthoDB" id="4069699at2759"/>
<dbReference type="Gene3D" id="3.90.110.10">
    <property type="entry name" value="Lactate dehydrogenase/glycoside hydrolase, family 4, C-terminal"/>
    <property type="match status" value="1"/>
</dbReference>
<dbReference type="GO" id="GO:0070013">
    <property type="term" value="C:intracellular organelle lumen"/>
    <property type="evidence" value="ECO:0007669"/>
    <property type="project" value="UniProtKB-ARBA"/>
</dbReference>
<dbReference type="EMBL" id="CP002498">
    <property type="protein sequence ID" value="AET37803.1"/>
    <property type="molecule type" value="Genomic_DNA"/>
</dbReference>
<feature type="binding site" evidence="9">
    <location>
        <position position="115"/>
    </location>
    <ligand>
        <name>substrate</name>
    </ligand>
</feature>
<comment type="subunit">
    <text evidence="2">Homodimer.</text>
</comment>
<dbReference type="STRING" id="931890.G8JP03"/>
<dbReference type="HOGENOM" id="CLU_047181_1_0_1"/>
<dbReference type="PIRSF" id="PIRSF000102">
    <property type="entry name" value="Lac_mal_DH"/>
    <property type="match status" value="1"/>
</dbReference>
<dbReference type="InterPro" id="IPR010097">
    <property type="entry name" value="Malate_DH_type1"/>
</dbReference>
<sequence>MPHITETTGSTVKVAVLGAAGGIGQSLSLLLKTQLSQLLKPDQHAGIRLELALYDIAAQVLDGVAADLSHINTPVSLKHYVPASREDQTALHACLENSAVVIIPAGVPRKPGMTRDDLLAVNGKIVAGLADSIARVCDLKRAFVLVISNPVNTLVPVVVNKLISTAQSLKRDCKGIERRVFGVTQLDMVRASAFVQQYSDYENNELPHVPVIGGHSGETIVPLLGAAQKRYGFSADQRFALVRRIQYGGDEVVKAKNGAGSATLSMAYAAYVTAVPFVELFLGTRDSFTGTLFVSLIDHSGKPIAAGAQELLAATDHTAYFAAPVTITVHDGVTAVDYKVLDLADEEDKTKLLPACVKGLKSNIEAGLSLDV</sequence>
<keyword evidence="6 10" id="KW-0520">NAD</keyword>
<feature type="binding site" evidence="10">
    <location>
        <position position="266"/>
    </location>
    <ligand>
        <name>NAD(+)</name>
        <dbReference type="ChEBI" id="CHEBI:57540"/>
    </ligand>
</feature>
<feature type="domain" description="Lactate/malate dehydrogenase C-terminal" evidence="13">
    <location>
        <begin position="184"/>
        <end position="368"/>
    </location>
</feature>
<dbReference type="PANTHER" id="PTHR11540">
    <property type="entry name" value="MALATE AND LACTATE DEHYDROGENASE"/>
    <property type="match status" value="1"/>
</dbReference>
<evidence type="ECO:0000256" key="5">
    <source>
        <dbReference type="ARBA" id="ARBA00023002"/>
    </source>
</evidence>
<dbReference type="Proteomes" id="UP000006790">
    <property type="component" value="Chromosome 2"/>
</dbReference>
<evidence type="ECO:0000256" key="3">
    <source>
        <dbReference type="ARBA" id="ARBA00012995"/>
    </source>
</evidence>
<feature type="binding site" evidence="10">
    <location>
        <begin position="18"/>
        <end position="24"/>
    </location>
    <ligand>
        <name>NAD(+)</name>
        <dbReference type="ChEBI" id="CHEBI:57540"/>
    </ligand>
</feature>
<evidence type="ECO:0000256" key="6">
    <source>
        <dbReference type="ARBA" id="ARBA00023027"/>
    </source>
</evidence>
<comment type="catalytic activity">
    <reaction evidence="7">
        <text>(S)-malate + NAD(+) = oxaloacetate + NADH + H(+)</text>
        <dbReference type="Rhea" id="RHEA:21432"/>
        <dbReference type="ChEBI" id="CHEBI:15378"/>
        <dbReference type="ChEBI" id="CHEBI:15589"/>
        <dbReference type="ChEBI" id="CHEBI:16452"/>
        <dbReference type="ChEBI" id="CHEBI:57540"/>
        <dbReference type="ChEBI" id="CHEBI:57945"/>
        <dbReference type="EC" id="1.1.1.37"/>
    </reaction>
</comment>
<feature type="binding site" evidence="10">
    <location>
        <position position="55"/>
    </location>
    <ligand>
        <name>NAD(+)</name>
        <dbReference type="ChEBI" id="CHEBI:57540"/>
    </ligand>
</feature>
<dbReference type="InterPro" id="IPR036291">
    <property type="entry name" value="NAD(P)-bd_dom_sf"/>
</dbReference>
<dbReference type="Gene3D" id="3.40.50.720">
    <property type="entry name" value="NAD(P)-binding Rossmann-like Domain"/>
    <property type="match status" value="1"/>
</dbReference>
<dbReference type="InterPro" id="IPR001557">
    <property type="entry name" value="L-lactate/malate_DH"/>
</dbReference>
<dbReference type="SUPFAM" id="SSF51735">
    <property type="entry name" value="NAD(P)-binding Rossmann-fold domains"/>
    <property type="match status" value="1"/>
</dbReference>
<protein>
    <recommendedName>
        <fullName evidence="3">malate dehydrogenase</fullName>
        <ecNumber evidence="3">1.1.1.37</ecNumber>
    </recommendedName>
</protein>
<name>G8JP03_ERECY</name>
<organism evidence="14 15">
    <name type="scientific">Eremothecium cymbalariae (strain CBS 270.75 / DBVPG 7215 / KCTC 17166 / NRRL Y-17582)</name>
    <name type="common">Yeast</name>
    <dbReference type="NCBI Taxonomy" id="931890"/>
    <lineage>
        <taxon>Eukaryota</taxon>
        <taxon>Fungi</taxon>
        <taxon>Dikarya</taxon>
        <taxon>Ascomycota</taxon>
        <taxon>Saccharomycotina</taxon>
        <taxon>Saccharomycetes</taxon>
        <taxon>Saccharomycetales</taxon>
        <taxon>Saccharomycetaceae</taxon>
        <taxon>Eremothecium</taxon>
    </lineage>
</organism>
<dbReference type="KEGG" id="erc:Ecym_2046"/>
<feature type="binding site" evidence="9">
    <location>
        <position position="109"/>
    </location>
    <ligand>
        <name>substrate</name>
    </ligand>
</feature>
<dbReference type="InterPro" id="IPR001236">
    <property type="entry name" value="Lactate/malate_DH_N"/>
</dbReference>
<dbReference type="FunCoup" id="G8JP03">
    <property type="interactions" value="198"/>
</dbReference>
<dbReference type="OMA" id="SGETIMP"/>
<evidence type="ECO:0000259" key="12">
    <source>
        <dbReference type="Pfam" id="PF00056"/>
    </source>
</evidence>
<dbReference type="GO" id="GO:0019752">
    <property type="term" value="P:carboxylic acid metabolic process"/>
    <property type="evidence" value="ECO:0007669"/>
    <property type="project" value="InterPro"/>
</dbReference>
<feature type="binding site" evidence="10">
    <location>
        <begin position="147"/>
        <end position="149"/>
    </location>
    <ligand>
        <name>NAD(+)</name>
        <dbReference type="ChEBI" id="CHEBI:57540"/>
    </ligand>
</feature>
<dbReference type="InParanoid" id="G8JP03"/>
<dbReference type="InterPro" id="IPR015955">
    <property type="entry name" value="Lactate_DH/Glyco_Ohase_4_C"/>
</dbReference>
<evidence type="ECO:0000256" key="8">
    <source>
        <dbReference type="PIRSR" id="PIRSR000102-1"/>
    </source>
</evidence>
<dbReference type="GO" id="GO:0030060">
    <property type="term" value="F:L-malate dehydrogenase (NAD+) activity"/>
    <property type="evidence" value="ECO:0007669"/>
    <property type="project" value="UniProtKB-EC"/>
</dbReference>
<evidence type="ECO:0000256" key="9">
    <source>
        <dbReference type="PIRSR" id="PIRSR000102-2"/>
    </source>
</evidence>
<dbReference type="FunFam" id="3.90.110.10:FF:000009">
    <property type="entry name" value="Malate dehydrogenase"/>
    <property type="match status" value="1"/>
</dbReference>
<keyword evidence="5 11" id="KW-0560">Oxidoreductase</keyword>
<feature type="active site" description="Proton acceptor" evidence="8">
    <location>
        <position position="215"/>
    </location>
</feature>
<evidence type="ECO:0000256" key="11">
    <source>
        <dbReference type="RuleBase" id="RU003369"/>
    </source>
</evidence>
<dbReference type="PANTHER" id="PTHR11540:SF16">
    <property type="entry name" value="MALATE DEHYDROGENASE, MITOCHONDRIAL"/>
    <property type="match status" value="1"/>
</dbReference>
<evidence type="ECO:0000256" key="10">
    <source>
        <dbReference type="PIRSR" id="PIRSR000102-3"/>
    </source>
</evidence>
<accession>G8JP03</accession>
<dbReference type="GO" id="GO:0006099">
    <property type="term" value="P:tricarboxylic acid cycle"/>
    <property type="evidence" value="ECO:0007669"/>
    <property type="project" value="UniProtKB-KW"/>
</dbReference>
<evidence type="ECO:0000256" key="1">
    <source>
        <dbReference type="ARBA" id="ARBA00008824"/>
    </source>
</evidence>
<dbReference type="eggNOG" id="KOG1494">
    <property type="taxonomic scope" value="Eukaryota"/>
</dbReference>
<dbReference type="Pfam" id="PF02866">
    <property type="entry name" value="Ldh_1_C"/>
    <property type="match status" value="1"/>
</dbReference>
<dbReference type="Pfam" id="PF00056">
    <property type="entry name" value="Ldh_1_N"/>
    <property type="match status" value="1"/>
</dbReference>
<evidence type="ECO:0000256" key="7">
    <source>
        <dbReference type="ARBA" id="ARBA00048313"/>
    </source>
</evidence>
<dbReference type="AlphaFoldDB" id="G8JP03"/>
<evidence type="ECO:0000259" key="13">
    <source>
        <dbReference type="Pfam" id="PF02866"/>
    </source>
</evidence>
<feature type="domain" description="Lactate/malate dehydrogenase N-terminal" evidence="12">
    <location>
        <begin position="12"/>
        <end position="159"/>
    </location>
</feature>
<proteinExistence type="inferred from homology"/>
<feature type="binding site" evidence="10">
    <location>
        <position position="122"/>
    </location>
    <ligand>
        <name>NAD(+)</name>
        <dbReference type="ChEBI" id="CHEBI:57540"/>
    </ligand>
</feature>
<dbReference type="SUPFAM" id="SSF56327">
    <property type="entry name" value="LDH C-terminal domain-like"/>
    <property type="match status" value="1"/>
</dbReference>
<evidence type="ECO:0000256" key="2">
    <source>
        <dbReference type="ARBA" id="ARBA00011738"/>
    </source>
</evidence>
<dbReference type="GO" id="GO:0005829">
    <property type="term" value="C:cytosol"/>
    <property type="evidence" value="ECO:0007669"/>
    <property type="project" value="TreeGrafter"/>
</dbReference>
<dbReference type="RefSeq" id="XP_003644620.1">
    <property type="nucleotide sequence ID" value="XM_003644572.1"/>
</dbReference>